<feature type="chain" id="PRO_5020949118" description="Nucleic acid binding protein" evidence="2">
    <location>
        <begin position="21"/>
        <end position="200"/>
    </location>
</feature>
<evidence type="ECO:0000313" key="4">
    <source>
        <dbReference type="Proteomes" id="UP000295184"/>
    </source>
</evidence>
<feature type="compositionally biased region" description="Low complexity" evidence="1">
    <location>
        <begin position="22"/>
        <end position="64"/>
    </location>
</feature>
<dbReference type="STRING" id="1650663.GCA_001486665_01990"/>
<dbReference type="OrthoDB" id="359707at2"/>
<evidence type="ECO:0000256" key="1">
    <source>
        <dbReference type="SAM" id="MobiDB-lite"/>
    </source>
</evidence>
<dbReference type="EMBL" id="SLUM01000019">
    <property type="protein sequence ID" value="TCL54919.1"/>
    <property type="molecule type" value="Genomic_DNA"/>
</dbReference>
<gene>
    <name evidence="3" type="ORF">EDD77_11943</name>
</gene>
<protein>
    <recommendedName>
        <fullName evidence="5">Nucleic acid binding protein</fullName>
    </recommendedName>
</protein>
<feature type="signal peptide" evidence="2">
    <location>
        <begin position="1"/>
        <end position="20"/>
    </location>
</feature>
<evidence type="ECO:0000313" key="3">
    <source>
        <dbReference type="EMBL" id="TCL54919.1"/>
    </source>
</evidence>
<accession>A0A4R1QMH2</accession>
<dbReference type="AlphaFoldDB" id="A0A4R1QMH2"/>
<feature type="region of interest" description="Disordered" evidence="1">
    <location>
        <begin position="22"/>
        <end position="83"/>
    </location>
</feature>
<keyword evidence="2" id="KW-0732">Signal</keyword>
<sequence>MKKAILLLAAALLLTCTACGESSSSIQSGTASSSSAGTDEGSQAESIPSSEPDGSSSSATTPEESAGDTSAASAESSDGEPDIDLTTLSSIMVYSEAFNMSVSPEEYIGKTIRMAGIFTTNQDPETEQISCAVLVQDATACCAQGFEIIMPEDAVYPQDYPDFGSEVTVVGELQADRSLEEYGMIFLRLENVTFETPSDL</sequence>
<dbReference type="RefSeq" id="WP_058964380.1">
    <property type="nucleotide sequence ID" value="NZ_CABKVM010000017.1"/>
</dbReference>
<comment type="caution">
    <text evidence="3">The sequence shown here is derived from an EMBL/GenBank/DDBJ whole genome shotgun (WGS) entry which is preliminary data.</text>
</comment>
<reference evidence="3 4" key="1">
    <citation type="submission" date="2019-03" db="EMBL/GenBank/DDBJ databases">
        <title>Genomic Encyclopedia of Type Strains, Phase IV (KMG-IV): sequencing the most valuable type-strain genomes for metagenomic binning, comparative biology and taxonomic classification.</title>
        <authorList>
            <person name="Goeker M."/>
        </authorList>
    </citation>
    <scope>NUCLEOTIDE SEQUENCE [LARGE SCALE GENOMIC DNA]</scope>
    <source>
        <strain evidence="3 4">DSM 100451</strain>
    </source>
</reference>
<evidence type="ECO:0000256" key="2">
    <source>
        <dbReference type="SAM" id="SignalP"/>
    </source>
</evidence>
<organism evidence="3 4">
    <name type="scientific">Allofournierella massiliensis</name>
    <dbReference type="NCBI Taxonomy" id="1650663"/>
    <lineage>
        <taxon>Bacteria</taxon>
        <taxon>Bacillati</taxon>
        <taxon>Bacillota</taxon>
        <taxon>Clostridia</taxon>
        <taxon>Eubacteriales</taxon>
        <taxon>Oscillospiraceae</taxon>
        <taxon>Allofournierella</taxon>
    </lineage>
</organism>
<dbReference type="Proteomes" id="UP000295184">
    <property type="component" value="Unassembled WGS sequence"/>
</dbReference>
<name>A0A4R1QMH2_9FIRM</name>
<proteinExistence type="predicted"/>
<evidence type="ECO:0008006" key="5">
    <source>
        <dbReference type="Google" id="ProtNLM"/>
    </source>
</evidence>